<evidence type="ECO:0000313" key="3">
    <source>
        <dbReference type="Proteomes" id="UP000596742"/>
    </source>
</evidence>
<dbReference type="EMBL" id="UYJE01000720">
    <property type="protein sequence ID" value="VDH95684.1"/>
    <property type="molecule type" value="Genomic_DNA"/>
</dbReference>
<keyword evidence="1" id="KW-0175">Coiled coil</keyword>
<evidence type="ECO:0000313" key="2">
    <source>
        <dbReference type="EMBL" id="VDH95684.1"/>
    </source>
</evidence>
<gene>
    <name evidence="2" type="ORF">MGAL_10B029405</name>
</gene>
<dbReference type="AlphaFoldDB" id="A0A8B6BUL5"/>
<proteinExistence type="predicted"/>
<comment type="caution">
    <text evidence="2">The sequence shown here is derived from an EMBL/GenBank/DDBJ whole genome shotgun (WGS) entry which is preliminary data.</text>
</comment>
<feature type="coiled-coil region" evidence="1">
    <location>
        <begin position="21"/>
        <end position="143"/>
    </location>
</feature>
<evidence type="ECO:0000256" key="1">
    <source>
        <dbReference type="SAM" id="Coils"/>
    </source>
</evidence>
<organism evidence="2 3">
    <name type="scientific">Mytilus galloprovincialis</name>
    <name type="common">Mediterranean mussel</name>
    <dbReference type="NCBI Taxonomy" id="29158"/>
    <lineage>
        <taxon>Eukaryota</taxon>
        <taxon>Metazoa</taxon>
        <taxon>Spiralia</taxon>
        <taxon>Lophotrochozoa</taxon>
        <taxon>Mollusca</taxon>
        <taxon>Bivalvia</taxon>
        <taxon>Autobranchia</taxon>
        <taxon>Pteriomorphia</taxon>
        <taxon>Mytilida</taxon>
        <taxon>Mytiloidea</taxon>
        <taxon>Mytilidae</taxon>
        <taxon>Mytilinae</taxon>
        <taxon>Mytilus</taxon>
    </lineage>
</organism>
<sequence>MDAYLVVLVLSVLILLGAFYVNTVEQRMVKIKDELLKHKNEIEKGKKELKSTRTALTEVKVELESTRKELNQVHVELESKNNVLKQVKEELKSTKEQNNLLRKEMIEADKISRVEVDQNRADVNGLREELNEIKKGMDHHDEEFSAFAASLTASKSL</sequence>
<accession>A0A8B6BUL5</accession>
<reference evidence="2" key="1">
    <citation type="submission" date="2018-11" db="EMBL/GenBank/DDBJ databases">
        <authorList>
            <person name="Alioto T."/>
            <person name="Alioto T."/>
        </authorList>
    </citation>
    <scope>NUCLEOTIDE SEQUENCE</scope>
</reference>
<name>A0A8B6BUL5_MYTGA</name>
<dbReference type="OrthoDB" id="1702031at2759"/>
<keyword evidence="3" id="KW-1185">Reference proteome</keyword>
<protein>
    <submittedName>
        <fullName evidence="2">Uncharacterized protein</fullName>
    </submittedName>
</protein>
<dbReference type="Gene3D" id="1.10.287.620">
    <property type="entry name" value="Helix Hairpins"/>
    <property type="match status" value="1"/>
</dbReference>
<dbReference type="Proteomes" id="UP000596742">
    <property type="component" value="Unassembled WGS sequence"/>
</dbReference>